<dbReference type="PANTHER" id="PTHR11472:SF59">
    <property type="entry name" value="ATP-DEPENDENT DNA HELICASE DING"/>
    <property type="match status" value="1"/>
</dbReference>
<dbReference type="InterPro" id="IPR027417">
    <property type="entry name" value="P-loop_NTPase"/>
</dbReference>
<protein>
    <submittedName>
        <fullName evidence="10">ATP-dependent DNA helicase DinG</fullName>
    </submittedName>
</protein>
<organism evidence="10 11">
    <name type="scientific">Candidatus Pseudothioglobus singularis PS1</name>
    <dbReference type="NCBI Taxonomy" id="1125411"/>
    <lineage>
        <taxon>Bacteria</taxon>
        <taxon>Pseudomonadati</taxon>
        <taxon>Pseudomonadota</taxon>
        <taxon>Gammaproteobacteria</taxon>
        <taxon>Candidatus Pseudothioglobaceae</taxon>
        <taxon>Candidatus Pseudothioglobus</taxon>
    </lineage>
</organism>
<dbReference type="Pfam" id="PF13307">
    <property type="entry name" value="Helicase_C_2"/>
    <property type="match status" value="1"/>
</dbReference>
<keyword evidence="3" id="KW-0378">Hydrolase</keyword>
<dbReference type="InterPro" id="IPR014013">
    <property type="entry name" value="Helic_SF1/SF2_ATP-bd_DinG/Rad3"/>
</dbReference>
<dbReference type="GO" id="GO:0046872">
    <property type="term" value="F:metal ion binding"/>
    <property type="evidence" value="ECO:0007669"/>
    <property type="project" value="UniProtKB-KW"/>
</dbReference>
<dbReference type="GO" id="GO:0003678">
    <property type="term" value="F:DNA helicase activity"/>
    <property type="evidence" value="ECO:0007669"/>
    <property type="project" value="InterPro"/>
</dbReference>
<dbReference type="AlphaFoldDB" id="A0A0M4LCT5"/>
<keyword evidence="2" id="KW-0547">Nucleotide-binding</keyword>
<evidence type="ECO:0000256" key="1">
    <source>
        <dbReference type="ARBA" id="ARBA00022723"/>
    </source>
</evidence>
<keyword evidence="1" id="KW-0479">Metal-binding</keyword>
<evidence type="ECO:0000256" key="4">
    <source>
        <dbReference type="ARBA" id="ARBA00022806"/>
    </source>
</evidence>
<dbReference type="EMBL" id="CP006911">
    <property type="protein sequence ID" value="ALE01619.1"/>
    <property type="molecule type" value="Genomic_DNA"/>
</dbReference>
<evidence type="ECO:0000256" key="6">
    <source>
        <dbReference type="ARBA" id="ARBA00023004"/>
    </source>
</evidence>
<dbReference type="InterPro" id="IPR010614">
    <property type="entry name" value="RAD3-like_helicase_DEAD"/>
</dbReference>
<reference evidence="10 11" key="1">
    <citation type="journal article" date="2015" name="Genome Announc.">
        <title>Genome Sequence of 'Candidatus Thioglobus singularis' Strain PS1, a Mixotroph from the SUP05 Clade of Marine Gammaproteobacteria.</title>
        <authorList>
            <person name="Marshall K.T."/>
            <person name="Morris R.M."/>
        </authorList>
    </citation>
    <scope>NUCLEOTIDE SEQUENCE [LARGE SCALE GENOMIC DNA]</scope>
    <source>
        <strain evidence="10 11">PS1</strain>
    </source>
</reference>
<keyword evidence="6" id="KW-0408">Iron</keyword>
<feature type="domain" description="Helicase ATP-binding" evidence="9">
    <location>
        <begin position="16"/>
        <end position="318"/>
    </location>
</feature>
<dbReference type="NCBIfam" id="NF008729">
    <property type="entry name" value="PRK11747.1"/>
    <property type="match status" value="1"/>
</dbReference>
<keyword evidence="7" id="KW-0411">Iron-sulfur</keyword>
<accession>A0A0M4LCT5</accession>
<keyword evidence="8" id="KW-0413">Isomerase</keyword>
<evidence type="ECO:0000259" key="9">
    <source>
        <dbReference type="PROSITE" id="PS51193"/>
    </source>
</evidence>
<keyword evidence="4 10" id="KW-0347">Helicase</keyword>
<dbReference type="GO" id="GO:0003677">
    <property type="term" value="F:DNA binding"/>
    <property type="evidence" value="ECO:0007669"/>
    <property type="project" value="InterPro"/>
</dbReference>
<dbReference type="PROSITE" id="PS51193">
    <property type="entry name" value="HELICASE_ATP_BIND_2"/>
    <property type="match status" value="1"/>
</dbReference>
<sequence length="685" mass="77025">MLTPKLKQQIRTSFDGAKTQLSNYSNRSSQNKMIAEISKTLMGEYPNMNPIICVEAPTGTGKTMAYLVSCLPIAKTLKKTLIIASANVALQEQILNKDIVEAKKYSSVDFEYALAKGRSRYVCIRNLINLTEENSNSPDAFEDALLWDEKPTKSDLDELSEMADSYSSTRWSGEIDDLESPPDNSLWQKIACNRFTCNSKNCEFYNDCSFFKARKKASQSDVIIANHDLVLADIINGNNVLPDVEDCLFVFDEAHHLSQKALSHFSEGGSTEFMKTSIRQCHSAIDQIIKISKSKSSNNYIEKVDTALNELSDLLSDLDYSDDVSLFPITGIPNEIVNQTKQIFILFNSAYNDFYEHKEQWEEYTKANKIEQTTTDNLNNIIGQNNQNLSSILSLLSTFNRMPDKDKPPSSNWISRSRLANRKNNYQLNSAKIDVSSSLDQMIWSKAAGVVLTSATLTALGSFNRLNQQLGLDASKNQYLRLASPFNHNSVEFKIAKIEASPTNSFDHTEEVALALKNRIDTESATLVLFASNSQMQSVADIIEKSIDCELLIQGEYSKKNILERHIENRKKGKGSIIFGLDSFAEGVDLKGDYLNHVFIAKLRFSVPTSPIEMTTQSYLESMNRNSFMEISLPDASLRLIQACGRLIRTETDTGTITIFDNRLIQKFYGKLLLKALPDFKIIVE</sequence>
<evidence type="ECO:0000256" key="5">
    <source>
        <dbReference type="ARBA" id="ARBA00022840"/>
    </source>
</evidence>
<dbReference type="GO" id="GO:0005524">
    <property type="term" value="F:ATP binding"/>
    <property type="evidence" value="ECO:0007669"/>
    <property type="project" value="UniProtKB-KW"/>
</dbReference>
<evidence type="ECO:0000313" key="11">
    <source>
        <dbReference type="Proteomes" id="UP000068905"/>
    </source>
</evidence>
<name>A0A0M4LCT5_9GAMM</name>
<dbReference type="PANTHER" id="PTHR11472">
    <property type="entry name" value="DNA REPAIR DEAD HELICASE RAD3/XP-D SUBFAMILY MEMBER"/>
    <property type="match status" value="1"/>
</dbReference>
<dbReference type="Pfam" id="PF06733">
    <property type="entry name" value="DEAD_2"/>
    <property type="match status" value="1"/>
</dbReference>
<dbReference type="GO" id="GO:0016818">
    <property type="term" value="F:hydrolase activity, acting on acid anhydrides, in phosphorus-containing anhydrides"/>
    <property type="evidence" value="ECO:0007669"/>
    <property type="project" value="InterPro"/>
</dbReference>
<dbReference type="SUPFAM" id="SSF52540">
    <property type="entry name" value="P-loop containing nucleoside triphosphate hydrolases"/>
    <property type="match status" value="1"/>
</dbReference>
<dbReference type="KEGG" id="tsn:W908_02775"/>
<evidence type="ECO:0000256" key="8">
    <source>
        <dbReference type="ARBA" id="ARBA00023235"/>
    </source>
</evidence>
<dbReference type="STRING" id="1125411.W908_02775"/>
<dbReference type="GO" id="GO:0006281">
    <property type="term" value="P:DNA repair"/>
    <property type="evidence" value="ECO:0007669"/>
    <property type="project" value="TreeGrafter"/>
</dbReference>
<dbReference type="GO" id="GO:0033677">
    <property type="term" value="F:DNA/RNA helicase activity"/>
    <property type="evidence" value="ECO:0007669"/>
    <property type="project" value="TreeGrafter"/>
</dbReference>
<dbReference type="SMART" id="SM00491">
    <property type="entry name" value="HELICc2"/>
    <property type="match status" value="1"/>
</dbReference>
<dbReference type="OrthoDB" id="9805194at2"/>
<keyword evidence="5" id="KW-0067">ATP-binding</keyword>
<dbReference type="GO" id="GO:0009432">
    <property type="term" value="P:SOS response"/>
    <property type="evidence" value="ECO:0007669"/>
    <property type="project" value="TreeGrafter"/>
</dbReference>
<dbReference type="PATRIC" id="fig|1125411.7.peg.545"/>
<dbReference type="InterPro" id="IPR006555">
    <property type="entry name" value="ATP-dep_Helicase_C"/>
</dbReference>
<dbReference type="GO" id="GO:0051539">
    <property type="term" value="F:4 iron, 4 sulfur cluster binding"/>
    <property type="evidence" value="ECO:0007669"/>
    <property type="project" value="TreeGrafter"/>
</dbReference>
<evidence type="ECO:0000256" key="3">
    <source>
        <dbReference type="ARBA" id="ARBA00022801"/>
    </source>
</evidence>
<evidence type="ECO:0000313" key="10">
    <source>
        <dbReference type="EMBL" id="ALE01619.1"/>
    </source>
</evidence>
<dbReference type="Proteomes" id="UP000068905">
    <property type="component" value="Chromosome"/>
</dbReference>
<dbReference type="Gene3D" id="3.40.50.300">
    <property type="entry name" value="P-loop containing nucleotide triphosphate hydrolases"/>
    <property type="match status" value="2"/>
</dbReference>
<evidence type="ECO:0000256" key="7">
    <source>
        <dbReference type="ARBA" id="ARBA00023014"/>
    </source>
</evidence>
<dbReference type="InterPro" id="IPR045028">
    <property type="entry name" value="DinG/Rad3-like"/>
</dbReference>
<keyword evidence="11" id="KW-1185">Reference proteome</keyword>
<evidence type="ECO:0000256" key="2">
    <source>
        <dbReference type="ARBA" id="ARBA00022741"/>
    </source>
</evidence>
<dbReference type="RefSeq" id="WP_053819833.1">
    <property type="nucleotide sequence ID" value="NZ_CP006911.1"/>
</dbReference>
<gene>
    <name evidence="10" type="ORF">W908_02775</name>
</gene>
<proteinExistence type="predicted"/>